<keyword evidence="3" id="KW-1185">Reference proteome</keyword>
<feature type="transmembrane region" description="Helical" evidence="1">
    <location>
        <begin position="272"/>
        <end position="301"/>
    </location>
</feature>
<sequence length="444" mass="49773">MSAHSGFSGAGRVGSSYHSIKGYSGAGLPGNPLVDGHKSDDPYVVEQQRLQAIMRNPSLRIESDGSAVYDPNYLPKHKKIISMAPYDGREEYDPVEPLFWLTCASVVGLGAFIVFVIVCVMRLPFDVMWGSPIYAAAGSCAGFLFLGLFLFYALSSKDERSFGRLLDGLIGALPFLLLGALVGYMYSGFVIMMVQLVNDDRASLHMLWWFAIFSAVPPFLLLFIPMFVVAMQVQEASAISARIFKGMPMQPPGYIPRTNNIAQYIFSALRRFIVGFAMGVGLAAYYAVTCFALGMLGYGFYRSTEEYYWIPIVVLVPVALLLLLVVGLLLYFAPYALQCILAPWTQPLVAWSPVALRSAYFPRYYTGVTVKQMIRQTNRTTRQAGQLHVRGEYARAEELYNDADAQRAEIEMRGIELRERDHRGWRKLQTQQRSGVVRRNMQKK</sequence>
<dbReference type="RefSeq" id="XP_029228464.1">
    <property type="nucleotide sequence ID" value="XM_029371435.1"/>
</dbReference>
<dbReference type="OrthoDB" id="245964at2759"/>
<dbReference type="Proteomes" id="UP000284403">
    <property type="component" value="Unassembled WGS sequence"/>
</dbReference>
<feature type="transmembrane region" description="Helical" evidence="1">
    <location>
        <begin position="98"/>
        <end position="125"/>
    </location>
</feature>
<proteinExistence type="predicted"/>
<feature type="transmembrane region" description="Helical" evidence="1">
    <location>
        <begin position="131"/>
        <end position="153"/>
    </location>
</feature>
<protein>
    <recommendedName>
        <fullName evidence="4">Transmembrane protein</fullName>
    </recommendedName>
</protein>
<reference evidence="2 3" key="1">
    <citation type="journal article" date="2018" name="BMC Genomics">
        <title>Genomic comparison of Trypanosoma conorhini and Trypanosoma rangeli to Trypanosoma cruzi strains of high and low virulence.</title>
        <authorList>
            <person name="Bradwell K.R."/>
            <person name="Koparde V.N."/>
            <person name="Matveyev A.V."/>
            <person name="Serrano M.G."/>
            <person name="Alves J.M."/>
            <person name="Parikh H."/>
            <person name="Huang B."/>
            <person name="Lee V."/>
            <person name="Espinosa-Alvarez O."/>
            <person name="Ortiz P.A."/>
            <person name="Costa-Martins A.G."/>
            <person name="Teixeira M.M."/>
            <person name="Buck G.A."/>
        </authorList>
    </citation>
    <scope>NUCLEOTIDE SEQUENCE [LARGE SCALE GENOMIC DNA]</scope>
    <source>
        <strain evidence="2 3">025E</strain>
    </source>
</reference>
<feature type="transmembrane region" description="Helical" evidence="1">
    <location>
        <begin position="307"/>
        <end position="332"/>
    </location>
</feature>
<dbReference type="GeneID" id="40318136"/>
<dbReference type="EMBL" id="MKKU01000234">
    <property type="protein sequence ID" value="RNF18379.1"/>
    <property type="molecule type" value="Genomic_DNA"/>
</dbReference>
<name>A0A3R7S0B0_9TRYP</name>
<feature type="transmembrane region" description="Helical" evidence="1">
    <location>
        <begin position="165"/>
        <end position="186"/>
    </location>
</feature>
<evidence type="ECO:0008006" key="4">
    <source>
        <dbReference type="Google" id="ProtNLM"/>
    </source>
</evidence>
<keyword evidence="1" id="KW-0472">Membrane</keyword>
<evidence type="ECO:0000313" key="2">
    <source>
        <dbReference type="EMBL" id="RNF18379.1"/>
    </source>
</evidence>
<evidence type="ECO:0000256" key="1">
    <source>
        <dbReference type="SAM" id="Phobius"/>
    </source>
</evidence>
<accession>A0A3R7S0B0</accession>
<comment type="caution">
    <text evidence="2">The sequence shown here is derived from an EMBL/GenBank/DDBJ whole genome shotgun (WGS) entry which is preliminary data.</text>
</comment>
<organism evidence="2 3">
    <name type="scientific">Trypanosoma conorhini</name>
    <dbReference type="NCBI Taxonomy" id="83891"/>
    <lineage>
        <taxon>Eukaryota</taxon>
        <taxon>Discoba</taxon>
        <taxon>Euglenozoa</taxon>
        <taxon>Kinetoplastea</taxon>
        <taxon>Metakinetoplastina</taxon>
        <taxon>Trypanosomatida</taxon>
        <taxon>Trypanosomatidae</taxon>
        <taxon>Trypanosoma</taxon>
    </lineage>
</organism>
<evidence type="ECO:0000313" key="3">
    <source>
        <dbReference type="Proteomes" id="UP000284403"/>
    </source>
</evidence>
<feature type="transmembrane region" description="Helical" evidence="1">
    <location>
        <begin position="206"/>
        <end position="230"/>
    </location>
</feature>
<dbReference type="AlphaFoldDB" id="A0A3R7S0B0"/>
<gene>
    <name evidence="2" type="ORF">Tco025E_04525</name>
</gene>
<keyword evidence="1" id="KW-0812">Transmembrane</keyword>
<keyword evidence="1" id="KW-1133">Transmembrane helix</keyword>